<sequence length="201" mass="21636">APQLLRALAQAHAPPRLICIGGYNSNWNRHEPVTQDADANGCETSAEVVCSLTGDSVSSRWRCMLPPMQHHRADLAVASGGLASTTLFALGGRHGESRHVSVERLDLISWQLRGEGWQPMPPMLFGRSGLAAAVLGDGLIVAGGRGHHGVLREVEYCSFAGESFTALPPLAEPRRGLRGPKVSSRAGLHVGVRLQERRRSR</sequence>
<evidence type="ECO:0000313" key="2">
    <source>
        <dbReference type="Proteomes" id="UP000601435"/>
    </source>
</evidence>
<dbReference type="SUPFAM" id="SSF117281">
    <property type="entry name" value="Kelch motif"/>
    <property type="match status" value="1"/>
</dbReference>
<dbReference type="SMART" id="SM00612">
    <property type="entry name" value="Kelch"/>
    <property type="match status" value="1"/>
</dbReference>
<organism evidence="1 2">
    <name type="scientific">Symbiodinium necroappetens</name>
    <dbReference type="NCBI Taxonomy" id="1628268"/>
    <lineage>
        <taxon>Eukaryota</taxon>
        <taxon>Sar</taxon>
        <taxon>Alveolata</taxon>
        <taxon>Dinophyceae</taxon>
        <taxon>Suessiales</taxon>
        <taxon>Symbiodiniaceae</taxon>
        <taxon>Symbiodinium</taxon>
    </lineage>
</organism>
<reference evidence="1" key="1">
    <citation type="submission" date="2021-02" db="EMBL/GenBank/DDBJ databases">
        <authorList>
            <person name="Dougan E. K."/>
            <person name="Rhodes N."/>
            <person name="Thang M."/>
            <person name="Chan C."/>
        </authorList>
    </citation>
    <scope>NUCLEOTIDE SEQUENCE</scope>
</reference>
<dbReference type="AlphaFoldDB" id="A0A812PWB1"/>
<feature type="non-terminal residue" evidence="1">
    <location>
        <position position="201"/>
    </location>
</feature>
<name>A0A812PWB1_9DINO</name>
<dbReference type="InterPro" id="IPR006652">
    <property type="entry name" value="Kelch_1"/>
</dbReference>
<dbReference type="Proteomes" id="UP000601435">
    <property type="component" value="Unassembled WGS sequence"/>
</dbReference>
<dbReference type="InterPro" id="IPR015915">
    <property type="entry name" value="Kelch-typ_b-propeller"/>
</dbReference>
<protein>
    <submittedName>
        <fullName evidence="1">KLHL5 protein</fullName>
    </submittedName>
</protein>
<dbReference type="Gene3D" id="2.120.10.80">
    <property type="entry name" value="Kelch-type beta propeller"/>
    <property type="match status" value="1"/>
</dbReference>
<dbReference type="EMBL" id="CAJNJA010015361">
    <property type="protein sequence ID" value="CAE7360527.1"/>
    <property type="molecule type" value="Genomic_DNA"/>
</dbReference>
<evidence type="ECO:0000313" key="1">
    <source>
        <dbReference type="EMBL" id="CAE7360527.1"/>
    </source>
</evidence>
<proteinExistence type="predicted"/>
<keyword evidence="2" id="KW-1185">Reference proteome</keyword>
<accession>A0A812PWB1</accession>
<comment type="caution">
    <text evidence="1">The sequence shown here is derived from an EMBL/GenBank/DDBJ whole genome shotgun (WGS) entry which is preliminary data.</text>
</comment>
<gene>
    <name evidence="1" type="primary">KLHL5</name>
    <name evidence="1" type="ORF">SNEC2469_LOCUS9503</name>
</gene>
<dbReference type="OrthoDB" id="45365at2759"/>